<dbReference type="InterPro" id="IPR001173">
    <property type="entry name" value="Glyco_trans_2-like"/>
</dbReference>
<evidence type="ECO:0000313" key="3">
    <source>
        <dbReference type="Proteomes" id="UP001234343"/>
    </source>
</evidence>
<reference evidence="2 3" key="1">
    <citation type="submission" date="2023-06" db="EMBL/GenBank/DDBJ databases">
        <title>Alteromonas sp. ASW11-36 isolated from intertidal sand.</title>
        <authorList>
            <person name="Li Y."/>
        </authorList>
    </citation>
    <scope>NUCLEOTIDE SEQUENCE [LARGE SCALE GENOMIC DNA]</scope>
    <source>
        <strain evidence="2 3">ASW11-36</strain>
    </source>
</reference>
<feature type="domain" description="Glycosyltransferase 2-like" evidence="1">
    <location>
        <begin position="11"/>
        <end position="175"/>
    </location>
</feature>
<dbReference type="InterPro" id="IPR050834">
    <property type="entry name" value="Glycosyltransf_2"/>
</dbReference>
<dbReference type="Gene3D" id="3.90.550.10">
    <property type="entry name" value="Spore Coat Polysaccharide Biosynthesis Protein SpsA, Chain A"/>
    <property type="match status" value="1"/>
</dbReference>
<sequence>MATLEQQPSVSVIIPTLNRDKYLLLSVQDLLAQDYPNFDIVVVDQSPAPTPEMQMLIDQNPERLKYYNVDFKGLPQARNYGWQHSEAEIVIYIDDDIRSESSLISEHVACYSDPSIGMVAGGIDEAHRGLDDGPKVGVFSRWSCTPYRGFASQQDQWVDHVPGGNFSARRALLEQAGGVDEHLTLGAALYEESELSLRVKQVTGKRFYFKANARLLHLAADDGGCRVVNDVPKYIWGLSHNRAIVMRRYLNPLQRFIALGFLFRLVLAYAWSDKSFGVIGAFWRGYQLGRKNAQLPPKCTEMRSAG</sequence>
<dbReference type="PANTHER" id="PTHR43685:SF2">
    <property type="entry name" value="GLYCOSYLTRANSFERASE 2-LIKE DOMAIN-CONTAINING PROTEIN"/>
    <property type="match status" value="1"/>
</dbReference>
<dbReference type="EC" id="2.4.-.-" evidence="2"/>
<evidence type="ECO:0000259" key="1">
    <source>
        <dbReference type="Pfam" id="PF00535"/>
    </source>
</evidence>
<dbReference type="Proteomes" id="UP001234343">
    <property type="component" value="Unassembled WGS sequence"/>
</dbReference>
<gene>
    <name evidence="2" type="ORF">QTP81_12435</name>
</gene>
<comment type="caution">
    <text evidence="2">The sequence shown here is derived from an EMBL/GenBank/DDBJ whole genome shotgun (WGS) entry which is preliminary data.</text>
</comment>
<dbReference type="RefSeq" id="WP_289365883.1">
    <property type="nucleotide sequence ID" value="NZ_JAUCBP010000010.1"/>
</dbReference>
<proteinExistence type="predicted"/>
<keyword evidence="3" id="KW-1185">Reference proteome</keyword>
<dbReference type="Pfam" id="PF00535">
    <property type="entry name" value="Glycos_transf_2"/>
    <property type="match status" value="1"/>
</dbReference>
<evidence type="ECO:0000313" key="2">
    <source>
        <dbReference type="EMBL" id="MDM7861405.1"/>
    </source>
</evidence>
<keyword evidence="2" id="KW-0328">Glycosyltransferase</keyword>
<name>A0ABT7SZ19_9ALTE</name>
<dbReference type="SUPFAM" id="SSF53448">
    <property type="entry name" value="Nucleotide-diphospho-sugar transferases"/>
    <property type="match status" value="1"/>
</dbReference>
<dbReference type="PANTHER" id="PTHR43685">
    <property type="entry name" value="GLYCOSYLTRANSFERASE"/>
    <property type="match status" value="1"/>
</dbReference>
<keyword evidence="2" id="KW-0808">Transferase</keyword>
<dbReference type="GO" id="GO:0016757">
    <property type="term" value="F:glycosyltransferase activity"/>
    <property type="evidence" value="ECO:0007669"/>
    <property type="project" value="UniProtKB-KW"/>
</dbReference>
<dbReference type="EMBL" id="JAUCBP010000010">
    <property type="protein sequence ID" value="MDM7861405.1"/>
    <property type="molecule type" value="Genomic_DNA"/>
</dbReference>
<protein>
    <submittedName>
        <fullName evidence="2">Glycosyltransferase</fullName>
        <ecNumber evidence="2">2.4.-.-</ecNumber>
    </submittedName>
</protein>
<organism evidence="2 3">
    <name type="scientific">Alteromonas arenosi</name>
    <dbReference type="NCBI Taxonomy" id="3055817"/>
    <lineage>
        <taxon>Bacteria</taxon>
        <taxon>Pseudomonadati</taxon>
        <taxon>Pseudomonadota</taxon>
        <taxon>Gammaproteobacteria</taxon>
        <taxon>Alteromonadales</taxon>
        <taxon>Alteromonadaceae</taxon>
        <taxon>Alteromonas/Salinimonas group</taxon>
        <taxon>Alteromonas</taxon>
    </lineage>
</organism>
<dbReference type="InterPro" id="IPR029044">
    <property type="entry name" value="Nucleotide-diphossugar_trans"/>
</dbReference>
<accession>A0ABT7SZ19</accession>